<reference evidence="8 9" key="1">
    <citation type="journal article" date="2020" name="Extremophiles">
        <title>Genomic analysis of Caldalkalibacillus thermarum TA2.A1 reveals aerobic alkaliphilic metabolism and evolutionary hallmarks linking alkaliphilic bacteria and plant life.</title>
        <authorList>
            <person name="de Jong S.I."/>
            <person name="van den Broek M.A."/>
            <person name="Merkel A.Y."/>
            <person name="de la Torre Cortes P."/>
            <person name="Kalamorz F."/>
            <person name="Cook G.M."/>
            <person name="van Loosdrecht M.C.M."/>
            <person name="McMillan D.G.G."/>
        </authorList>
    </citation>
    <scope>NUCLEOTIDE SEQUENCE [LARGE SCALE GENOMIC DNA]</scope>
    <source>
        <strain evidence="8 9">TA2.A1</strain>
    </source>
</reference>
<gene>
    <name evidence="8" type="ORF">HUR95_10715</name>
</gene>
<dbReference type="GO" id="GO:0050660">
    <property type="term" value="F:flavin adenine dinucleotide binding"/>
    <property type="evidence" value="ECO:0007669"/>
    <property type="project" value="TreeGrafter"/>
</dbReference>
<evidence type="ECO:0000256" key="1">
    <source>
        <dbReference type="ARBA" id="ARBA00001974"/>
    </source>
</evidence>
<sequence length="414" mass="45443">MPKKALVRAMEVWETVKKADVFGVEVKQQRLNWHKVLHRKDYWIDKFVGGKEPFLEKQGVDLVYGEAKFVDVHTLQVDGKTYTADRILIGAGSKPVMPPIEGIEHAKTNRELLTLPELPETIVMIGGGVIGLEFSHIYHAAGVKVTILQRGSVLLKGQDRDSSEEIRKISEKKGIDVITNTNVRQIREKNGQYVVHFEAGGKQHTIEADLVVIAAGRKPDIEGLDLNKGGIDYDGNGIKVNEYLQTSNERVYAAGDCIGGMMLTPVASYEARLAILNAFKGNKTKVDYAIIPHTVFTMPQVATVGLTEDQARAKGIDVVSYKTPFKHNGTAILLGETDGFIKLVIERGSGKILGGHIVGIEAGELIHEIAIAMRVNMNIYDLANVVQVHPTLSEGLILMAQQAVRELATQSVPK</sequence>
<evidence type="ECO:0000259" key="7">
    <source>
        <dbReference type="Pfam" id="PF07992"/>
    </source>
</evidence>
<comment type="cofactor">
    <cofactor evidence="1">
        <name>FAD</name>
        <dbReference type="ChEBI" id="CHEBI:57692"/>
    </cofactor>
</comment>
<dbReference type="InterPro" id="IPR016156">
    <property type="entry name" value="FAD/NAD-linked_Rdtase_dimer_sf"/>
</dbReference>
<dbReference type="AlphaFoldDB" id="A0A8X8L9E3"/>
<protein>
    <submittedName>
        <fullName evidence="8">NAD(P)/FAD-dependent oxidoreductase</fullName>
    </submittedName>
</protein>
<dbReference type="PRINTS" id="PR00368">
    <property type="entry name" value="FADPNR"/>
</dbReference>
<accession>A0A8X8L9E3</accession>
<name>A0A8X8L9E3_CALTT</name>
<dbReference type="GO" id="GO:0003955">
    <property type="term" value="F:NAD(P)H dehydrogenase (quinone) activity"/>
    <property type="evidence" value="ECO:0007669"/>
    <property type="project" value="TreeGrafter"/>
</dbReference>
<dbReference type="PANTHER" id="PTHR43014">
    <property type="entry name" value="MERCURIC REDUCTASE"/>
    <property type="match status" value="1"/>
</dbReference>
<evidence type="ECO:0000313" key="8">
    <source>
        <dbReference type="EMBL" id="QZT32843.1"/>
    </source>
</evidence>
<dbReference type="KEGG" id="cthu:HUR95_10715"/>
<evidence type="ECO:0000259" key="6">
    <source>
        <dbReference type="Pfam" id="PF02852"/>
    </source>
</evidence>
<feature type="domain" description="FAD/NAD(P)-binding" evidence="7">
    <location>
        <begin position="2"/>
        <end position="271"/>
    </location>
</feature>
<dbReference type="EMBL" id="CP082237">
    <property type="protein sequence ID" value="QZT32843.1"/>
    <property type="molecule type" value="Genomic_DNA"/>
</dbReference>
<keyword evidence="3" id="KW-0285">Flavoprotein</keyword>
<dbReference type="Gene3D" id="3.50.50.60">
    <property type="entry name" value="FAD/NAD(P)-binding domain"/>
    <property type="match status" value="2"/>
</dbReference>
<comment type="similarity">
    <text evidence="2">Belongs to the class-I pyridine nucleotide-disulfide oxidoreductase family.</text>
</comment>
<evidence type="ECO:0000256" key="3">
    <source>
        <dbReference type="ARBA" id="ARBA00022630"/>
    </source>
</evidence>
<proteinExistence type="inferred from homology"/>
<dbReference type="InterPro" id="IPR023753">
    <property type="entry name" value="FAD/NAD-binding_dom"/>
</dbReference>
<dbReference type="Proteomes" id="UP000825179">
    <property type="component" value="Chromosome"/>
</dbReference>
<keyword evidence="4" id="KW-0274">FAD</keyword>
<dbReference type="Gene3D" id="3.30.390.30">
    <property type="match status" value="1"/>
</dbReference>
<dbReference type="InterPro" id="IPR004099">
    <property type="entry name" value="Pyr_nucl-diS_OxRdtase_dimer"/>
</dbReference>
<keyword evidence="9" id="KW-1185">Reference proteome</keyword>
<evidence type="ECO:0000256" key="2">
    <source>
        <dbReference type="ARBA" id="ARBA00007532"/>
    </source>
</evidence>
<evidence type="ECO:0000313" key="9">
    <source>
        <dbReference type="Proteomes" id="UP000825179"/>
    </source>
</evidence>
<keyword evidence="5" id="KW-0560">Oxidoreductase</keyword>
<dbReference type="SUPFAM" id="SSF55424">
    <property type="entry name" value="FAD/NAD-linked reductases, dimerisation (C-terminal) domain"/>
    <property type="match status" value="1"/>
</dbReference>
<dbReference type="Pfam" id="PF07992">
    <property type="entry name" value="Pyr_redox_2"/>
    <property type="match status" value="1"/>
</dbReference>
<evidence type="ECO:0000256" key="5">
    <source>
        <dbReference type="ARBA" id="ARBA00023002"/>
    </source>
</evidence>
<dbReference type="FunFam" id="3.30.390.30:FF:000001">
    <property type="entry name" value="Dihydrolipoyl dehydrogenase"/>
    <property type="match status" value="1"/>
</dbReference>
<feature type="domain" description="Pyridine nucleotide-disulphide oxidoreductase dimerisation" evidence="6">
    <location>
        <begin position="291"/>
        <end position="396"/>
    </location>
</feature>
<dbReference type="RefSeq" id="WP_222822566.1">
    <property type="nucleotide sequence ID" value="NZ_CP082237.1"/>
</dbReference>
<dbReference type="InterPro" id="IPR036188">
    <property type="entry name" value="FAD/NAD-bd_sf"/>
</dbReference>
<dbReference type="PANTHER" id="PTHR43014:SF4">
    <property type="entry name" value="PYRIDINE NUCLEOTIDE-DISULFIDE OXIDOREDUCTASE RCLA-RELATED"/>
    <property type="match status" value="1"/>
</dbReference>
<dbReference type="SUPFAM" id="SSF51905">
    <property type="entry name" value="FAD/NAD(P)-binding domain"/>
    <property type="match status" value="1"/>
</dbReference>
<dbReference type="PRINTS" id="PR00411">
    <property type="entry name" value="PNDRDTASEI"/>
</dbReference>
<evidence type="ECO:0000256" key="4">
    <source>
        <dbReference type="ARBA" id="ARBA00022827"/>
    </source>
</evidence>
<dbReference type="Pfam" id="PF02852">
    <property type="entry name" value="Pyr_redox_dim"/>
    <property type="match status" value="1"/>
</dbReference>
<organism evidence="8 9">
    <name type="scientific">Caldalkalibacillus thermarum (strain TA2.A1)</name>
    <dbReference type="NCBI Taxonomy" id="986075"/>
    <lineage>
        <taxon>Bacteria</taxon>
        <taxon>Bacillati</taxon>
        <taxon>Bacillota</taxon>
        <taxon>Bacilli</taxon>
        <taxon>Bacillales</taxon>
        <taxon>Bacillaceae</taxon>
        <taxon>Caldalkalibacillus</taxon>
    </lineage>
</organism>